<name>A0A9W7E5R5_9STRA</name>
<proteinExistence type="predicted"/>
<gene>
    <name evidence="1" type="ORF">TrST_g11449</name>
</gene>
<dbReference type="Pfam" id="PF02450">
    <property type="entry name" value="LCAT"/>
    <property type="match status" value="1"/>
</dbReference>
<dbReference type="Proteomes" id="UP001165085">
    <property type="component" value="Unassembled WGS sequence"/>
</dbReference>
<dbReference type="InterPro" id="IPR003386">
    <property type="entry name" value="LACT/PDAT_acylTrfase"/>
</dbReference>
<dbReference type="InterPro" id="IPR029058">
    <property type="entry name" value="AB_hydrolase_fold"/>
</dbReference>
<evidence type="ECO:0000313" key="2">
    <source>
        <dbReference type="Proteomes" id="UP001165085"/>
    </source>
</evidence>
<evidence type="ECO:0008006" key="3">
    <source>
        <dbReference type="Google" id="ProtNLM"/>
    </source>
</evidence>
<evidence type="ECO:0000313" key="1">
    <source>
        <dbReference type="EMBL" id="GMH66155.1"/>
    </source>
</evidence>
<dbReference type="Gene3D" id="3.40.50.1820">
    <property type="entry name" value="alpha/beta hydrolase"/>
    <property type="match status" value="1"/>
</dbReference>
<dbReference type="SUPFAM" id="SSF53474">
    <property type="entry name" value="alpha/beta-Hydrolases"/>
    <property type="match status" value="1"/>
</dbReference>
<dbReference type="AlphaFoldDB" id="A0A9W7E5R5"/>
<dbReference type="GO" id="GO:0008374">
    <property type="term" value="F:O-acyltransferase activity"/>
    <property type="evidence" value="ECO:0007669"/>
    <property type="project" value="InterPro"/>
</dbReference>
<reference evidence="2" key="1">
    <citation type="journal article" date="2023" name="Commun. Biol.">
        <title>Genome analysis of Parmales, the sister group of diatoms, reveals the evolutionary specialization of diatoms from phago-mixotrophs to photoautotrophs.</title>
        <authorList>
            <person name="Ban H."/>
            <person name="Sato S."/>
            <person name="Yoshikawa S."/>
            <person name="Yamada K."/>
            <person name="Nakamura Y."/>
            <person name="Ichinomiya M."/>
            <person name="Sato N."/>
            <person name="Blanc-Mathieu R."/>
            <person name="Endo H."/>
            <person name="Kuwata A."/>
            <person name="Ogata H."/>
        </authorList>
    </citation>
    <scope>NUCLEOTIDE SEQUENCE [LARGE SCALE GENOMIC DNA]</scope>
    <source>
        <strain evidence="2">NIES 3701</strain>
    </source>
</reference>
<dbReference type="EMBL" id="BRXY01000106">
    <property type="protein sequence ID" value="GMH66155.1"/>
    <property type="molecule type" value="Genomic_DNA"/>
</dbReference>
<comment type="caution">
    <text evidence="1">The sequence shown here is derived from an EMBL/GenBank/DDBJ whole genome shotgun (WGS) entry which is preliminary data.</text>
</comment>
<accession>A0A9W7E5R5</accession>
<keyword evidence="2" id="KW-1185">Reference proteome</keyword>
<sequence>MAVRTVFKKAFIIVVIVVILAATFPVVNPQLVVRRIQRESNDQLALNSDELDELDNGVYSTSTDPLQGREEIDPGSVDAKTVSRLISKFAKASSTLSSASQFKPSSSFPPPPIILIPGLASSQLHSWSSPPSCPSLRLFTLVWLHLPTMAKIFSTKNGKQARCWMEAMKLRMDESDPEHFKVRPGTGLEAVSRLSPESFLASNLLGGSNTLYASLIFWLADSLGYDESSLFGLGFDWRLSAKRMQERDDTFQSLYSNINDRVKKARRPCVVVAHSLGNRLFQSFLRWVEHEFYKEVVEEEAAPPVTSAEEWSTYFSSFIWDEGSINPTDEIMTGWKFEAHRRFLIWLDKSISTYVALSSPIIGAVNPLRAVMSGESMGLPIGDRESRDMEITFGSTSTALPISTSELADWDAIELAIAQSGGFAGQGEQFSPLQKIVERRLDWDSNFPLLAVTHSNEKKSITGNFHLEGENEGVIAELSPTNCSSGEAFAAFADIFPEPEDPLTQKKKQLETSFYADSRFNIFDGIFERPQIRHVILAYGTNLPTEIGYTYTKEAARVPQDLPEVREVIWEEEGGKVVVEEEGMESTFLKLGGKKRREAMDVKEADRLTKSGDGTIPYLSLAWGHTWLLDFARKGWKDDKAKTPSIEKTEKLAGYGGWSAPGENKETCIKSTDDDQCIDDILTGKETKHPHLTQYHPKMEKWKVSGISKTNQKWTTTLIEADGVEHKETPRNFDILNAVFSEVLQLADEEFD</sequence>
<protein>
    <recommendedName>
        <fullName evidence="3">Phospholipid:diacylglycerol acyltransferase</fullName>
    </recommendedName>
</protein>
<dbReference type="OrthoDB" id="190846at2759"/>
<dbReference type="PANTHER" id="PTHR11440">
    <property type="entry name" value="LECITHIN-CHOLESTEROL ACYLTRANSFERASE-RELATED"/>
    <property type="match status" value="1"/>
</dbReference>
<dbReference type="GO" id="GO:0006629">
    <property type="term" value="P:lipid metabolic process"/>
    <property type="evidence" value="ECO:0007669"/>
    <property type="project" value="InterPro"/>
</dbReference>
<organism evidence="1 2">
    <name type="scientific">Triparma strigata</name>
    <dbReference type="NCBI Taxonomy" id="1606541"/>
    <lineage>
        <taxon>Eukaryota</taxon>
        <taxon>Sar</taxon>
        <taxon>Stramenopiles</taxon>
        <taxon>Ochrophyta</taxon>
        <taxon>Bolidophyceae</taxon>
        <taxon>Parmales</taxon>
        <taxon>Triparmaceae</taxon>
        <taxon>Triparma</taxon>
    </lineage>
</organism>